<evidence type="ECO:0000313" key="6">
    <source>
        <dbReference type="EMBL" id="KAJ6958125.1"/>
    </source>
</evidence>
<proteinExistence type="predicted"/>
<reference evidence="6 7" key="1">
    <citation type="journal article" date="2023" name="Mol. Ecol. Resour.">
        <title>Chromosome-level genome assembly of a triploid poplar Populus alba 'Berolinensis'.</title>
        <authorList>
            <person name="Chen S."/>
            <person name="Yu Y."/>
            <person name="Wang X."/>
            <person name="Wang S."/>
            <person name="Zhang T."/>
            <person name="Zhou Y."/>
            <person name="He R."/>
            <person name="Meng N."/>
            <person name="Wang Y."/>
            <person name="Liu W."/>
            <person name="Liu Z."/>
            <person name="Liu J."/>
            <person name="Guo Q."/>
            <person name="Huang H."/>
            <person name="Sederoff R.R."/>
            <person name="Wang G."/>
            <person name="Qu G."/>
            <person name="Chen S."/>
        </authorList>
    </citation>
    <scope>NUCLEOTIDE SEQUENCE [LARGE SCALE GENOMIC DNA]</scope>
    <source>
        <strain evidence="6">SC-2020</strain>
    </source>
</reference>
<dbReference type="InterPro" id="IPR037185">
    <property type="entry name" value="EmrE-like"/>
</dbReference>
<sequence length="193" mass="20959">MASAMGNLVPAITFVMAFLIGLEKINIRSFRSIAKIVGTVICGIIGSGISFFVQAWVISQRGPLFSAMFNPLSTVIVTVLAAIFLHEEIYTGSGEMSMALLKGPKLLNTELLPIKSSSTGSGSKTWLLGSIILFGNSCSIVIWKIVQNRFQYQLGVLIPYSLLFGCVSSDPYNNSNYDLHKTRSTSMETAFNS</sequence>
<comment type="caution">
    <text evidence="6">The sequence shown here is derived from an EMBL/GenBank/DDBJ whole genome shotgun (WGS) entry which is preliminary data.</text>
</comment>
<feature type="transmembrane region" description="Helical" evidence="5">
    <location>
        <begin position="6"/>
        <end position="22"/>
    </location>
</feature>
<accession>A0AAD6LCH6</accession>
<evidence type="ECO:0000256" key="2">
    <source>
        <dbReference type="ARBA" id="ARBA00022692"/>
    </source>
</evidence>
<dbReference type="GO" id="GO:0022857">
    <property type="term" value="F:transmembrane transporter activity"/>
    <property type="evidence" value="ECO:0007669"/>
    <property type="project" value="InterPro"/>
</dbReference>
<evidence type="ECO:0000256" key="1">
    <source>
        <dbReference type="ARBA" id="ARBA00004141"/>
    </source>
</evidence>
<protein>
    <recommendedName>
        <fullName evidence="8">WAT1-related protein</fullName>
    </recommendedName>
</protein>
<evidence type="ECO:0008006" key="8">
    <source>
        <dbReference type="Google" id="ProtNLM"/>
    </source>
</evidence>
<evidence type="ECO:0000256" key="4">
    <source>
        <dbReference type="ARBA" id="ARBA00023136"/>
    </source>
</evidence>
<dbReference type="GO" id="GO:0016020">
    <property type="term" value="C:membrane"/>
    <property type="evidence" value="ECO:0007669"/>
    <property type="project" value="InterPro"/>
</dbReference>
<keyword evidence="4 5" id="KW-0472">Membrane</keyword>
<dbReference type="EMBL" id="JAQIZT010000018">
    <property type="protein sequence ID" value="KAJ6958125.1"/>
    <property type="molecule type" value="Genomic_DNA"/>
</dbReference>
<evidence type="ECO:0000313" key="7">
    <source>
        <dbReference type="Proteomes" id="UP001164929"/>
    </source>
</evidence>
<comment type="subcellular location">
    <subcellularLocation>
        <location evidence="1">Membrane</location>
        <topology evidence="1">Multi-pass membrane protein</topology>
    </subcellularLocation>
</comment>
<organism evidence="6 7">
    <name type="scientific">Populus alba x Populus x berolinensis</name>
    <dbReference type="NCBI Taxonomy" id="444605"/>
    <lineage>
        <taxon>Eukaryota</taxon>
        <taxon>Viridiplantae</taxon>
        <taxon>Streptophyta</taxon>
        <taxon>Embryophyta</taxon>
        <taxon>Tracheophyta</taxon>
        <taxon>Spermatophyta</taxon>
        <taxon>Magnoliopsida</taxon>
        <taxon>eudicotyledons</taxon>
        <taxon>Gunneridae</taxon>
        <taxon>Pentapetalae</taxon>
        <taxon>rosids</taxon>
        <taxon>fabids</taxon>
        <taxon>Malpighiales</taxon>
        <taxon>Salicaceae</taxon>
        <taxon>Saliceae</taxon>
        <taxon>Populus</taxon>
    </lineage>
</organism>
<evidence type="ECO:0000256" key="3">
    <source>
        <dbReference type="ARBA" id="ARBA00022989"/>
    </source>
</evidence>
<name>A0AAD6LCH6_9ROSI</name>
<feature type="transmembrane region" description="Helical" evidence="5">
    <location>
        <begin position="34"/>
        <end position="58"/>
    </location>
</feature>
<gene>
    <name evidence="6" type="ORF">NC653_039931</name>
</gene>
<dbReference type="Proteomes" id="UP001164929">
    <property type="component" value="Chromosome 18"/>
</dbReference>
<dbReference type="SUPFAM" id="SSF103481">
    <property type="entry name" value="Multidrug resistance efflux transporter EmrE"/>
    <property type="match status" value="1"/>
</dbReference>
<feature type="transmembrane region" description="Helical" evidence="5">
    <location>
        <begin position="64"/>
        <end position="85"/>
    </location>
</feature>
<dbReference type="PANTHER" id="PTHR31218">
    <property type="entry name" value="WAT1-RELATED PROTEIN"/>
    <property type="match status" value="1"/>
</dbReference>
<keyword evidence="2 5" id="KW-0812">Transmembrane</keyword>
<keyword evidence="3 5" id="KW-1133">Transmembrane helix</keyword>
<dbReference type="AlphaFoldDB" id="A0AAD6LCH6"/>
<evidence type="ECO:0000256" key="5">
    <source>
        <dbReference type="SAM" id="Phobius"/>
    </source>
</evidence>
<dbReference type="InterPro" id="IPR030184">
    <property type="entry name" value="WAT1-related"/>
</dbReference>
<keyword evidence="7" id="KW-1185">Reference proteome</keyword>